<organism evidence="2 3">
    <name type="scientific">Nocardioides mangrovicus</name>
    <dbReference type="NCBI Taxonomy" id="2478913"/>
    <lineage>
        <taxon>Bacteria</taxon>
        <taxon>Bacillati</taxon>
        <taxon>Actinomycetota</taxon>
        <taxon>Actinomycetes</taxon>
        <taxon>Propionibacteriales</taxon>
        <taxon>Nocardioidaceae</taxon>
        <taxon>Nocardioides</taxon>
    </lineage>
</organism>
<protein>
    <submittedName>
        <fullName evidence="2">DUF2079 domain-containing protein</fullName>
    </submittedName>
</protein>
<proteinExistence type="predicted"/>
<feature type="transmembrane region" description="Helical" evidence="1">
    <location>
        <begin position="86"/>
        <end position="106"/>
    </location>
</feature>
<keyword evidence="1" id="KW-1133">Transmembrane helix</keyword>
<dbReference type="EMBL" id="RDBE01000001">
    <property type="protein sequence ID" value="RLV51008.1"/>
    <property type="molecule type" value="Genomic_DNA"/>
</dbReference>
<evidence type="ECO:0000256" key="1">
    <source>
        <dbReference type="SAM" id="Phobius"/>
    </source>
</evidence>
<evidence type="ECO:0000313" key="2">
    <source>
        <dbReference type="EMBL" id="RLV51008.1"/>
    </source>
</evidence>
<dbReference type="Proteomes" id="UP000281708">
    <property type="component" value="Unassembled WGS sequence"/>
</dbReference>
<dbReference type="AlphaFoldDB" id="A0A3L8P8W2"/>
<dbReference type="InterPro" id="IPR018650">
    <property type="entry name" value="STSV1_Orf64"/>
</dbReference>
<reference evidence="2 3" key="1">
    <citation type="submission" date="2018-10" db="EMBL/GenBank/DDBJ databases">
        <title>Marmoricola sp. 4Q3S-7 whole genome shotgun sequence.</title>
        <authorList>
            <person name="Li F."/>
        </authorList>
    </citation>
    <scope>NUCLEOTIDE SEQUENCE [LARGE SCALE GENOMIC DNA]</scope>
    <source>
        <strain evidence="2 3">4Q3S-7</strain>
    </source>
</reference>
<feature type="transmembrane region" description="Helical" evidence="1">
    <location>
        <begin position="187"/>
        <end position="213"/>
    </location>
</feature>
<feature type="transmembrane region" description="Helical" evidence="1">
    <location>
        <begin position="333"/>
        <end position="351"/>
    </location>
</feature>
<keyword evidence="1" id="KW-0812">Transmembrane</keyword>
<dbReference type="Pfam" id="PF09852">
    <property type="entry name" value="DUF2079"/>
    <property type="match status" value="1"/>
</dbReference>
<feature type="transmembrane region" description="Helical" evidence="1">
    <location>
        <begin position="225"/>
        <end position="248"/>
    </location>
</feature>
<comment type="caution">
    <text evidence="2">The sequence shown here is derived from an EMBL/GenBank/DDBJ whole genome shotgun (WGS) entry which is preliminary data.</text>
</comment>
<dbReference type="RefSeq" id="WP_121804688.1">
    <property type="nucleotide sequence ID" value="NZ_RDBE01000001.1"/>
</dbReference>
<keyword evidence="1" id="KW-0472">Membrane</keyword>
<evidence type="ECO:0000313" key="3">
    <source>
        <dbReference type="Proteomes" id="UP000281708"/>
    </source>
</evidence>
<keyword evidence="3" id="KW-1185">Reference proteome</keyword>
<feature type="transmembrane region" description="Helical" evidence="1">
    <location>
        <begin position="294"/>
        <end position="313"/>
    </location>
</feature>
<feature type="transmembrane region" description="Helical" evidence="1">
    <location>
        <begin position="112"/>
        <end position="129"/>
    </location>
</feature>
<gene>
    <name evidence="2" type="ORF">D9V37_03535</name>
</gene>
<feature type="transmembrane region" description="Helical" evidence="1">
    <location>
        <begin position="136"/>
        <end position="154"/>
    </location>
</feature>
<accession>A0A3L8P8W2</accession>
<name>A0A3L8P8W2_9ACTN</name>
<sequence>MTSHVLAPAEAAPHPDAMPRGPLALALTFRRAVAVLAVATFALYAAWSLHLFANGTAGWDLAIFDQAVRHYSQFSAPTIPIRGPGYVALGDHFSPVLVLAVPLYWIWADPRMLLLLQAALVAASVPVVARFARRHATPGVALALSAAYALGWPLQQLASFDFHEVAFAVPLLALALDGLDRRSDRTLLLACVGLLLVREDMGLVVACLGLIRACRVRTGWRSRSVGVGLSVVGVLAYEVVTSVVIPHFSVTGTWGYWGYGAIAPDVPGVLAVVVEHPLRVAAMFVDSQVKVYTLVALFIGCVAVLRSPFLLVAAPLLASRFLSARESLWVVPYHYNSVLWPVLFVGALDGARRLPAALRRRVLVATAVVGLVLPAAGLLVVGPYPVFNPHPENRTFLPPATADARAVRSLVPASVCVQAEQHQAVHLVSRDLVTLPVDISDRPDFVLLDRWAPAGAQGPTGSKGPSGRAYERIARAAGYEQVARHGRVVLLRSPGYTGPSARCRP</sequence>
<feature type="transmembrane region" description="Helical" evidence="1">
    <location>
        <begin position="363"/>
        <end position="387"/>
    </location>
</feature>
<dbReference type="OrthoDB" id="5240834at2"/>
<feature type="transmembrane region" description="Helical" evidence="1">
    <location>
        <begin position="254"/>
        <end position="274"/>
    </location>
</feature>
<feature type="transmembrane region" description="Helical" evidence="1">
    <location>
        <begin position="23"/>
        <end position="47"/>
    </location>
</feature>